<proteinExistence type="predicted"/>
<sequence>GFTATTAATNPPSPKATQARKLDALNVIT</sequence>
<feature type="non-terminal residue" evidence="2">
    <location>
        <position position="1"/>
    </location>
</feature>
<feature type="region of interest" description="Disordered" evidence="1">
    <location>
        <begin position="1"/>
        <end position="29"/>
    </location>
</feature>
<dbReference type="AlphaFoldDB" id="X0XI27"/>
<evidence type="ECO:0000313" key="2">
    <source>
        <dbReference type="EMBL" id="GAG35027.1"/>
    </source>
</evidence>
<evidence type="ECO:0000256" key="1">
    <source>
        <dbReference type="SAM" id="MobiDB-lite"/>
    </source>
</evidence>
<accession>X0XI27</accession>
<gene>
    <name evidence="2" type="ORF">S01H1_72421</name>
</gene>
<dbReference type="EMBL" id="BARS01048297">
    <property type="protein sequence ID" value="GAG35027.1"/>
    <property type="molecule type" value="Genomic_DNA"/>
</dbReference>
<organism evidence="2">
    <name type="scientific">marine sediment metagenome</name>
    <dbReference type="NCBI Taxonomy" id="412755"/>
    <lineage>
        <taxon>unclassified sequences</taxon>
        <taxon>metagenomes</taxon>
        <taxon>ecological metagenomes</taxon>
    </lineage>
</organism>
<name>X0XI27_9ZZZZ</name>
<protein>
    <submittedName>
        <fullName evidence="2">Uncharacterized protein</fullName>
    </submittedName>
</protein>
<comment type="caution">
    <text evidence="2">The sequence shown here is derived from an EMBL/GenBank/DDBJ whole genome shotgun (WGS) entry which is preliminary data.</text>
</comment>
<reference evidence="2" key="1">
    <citation type="journal article" date="2014" name="Front. Microbiol.">
        <title>High frequency of phylogenetically diverse reductive dehalogenase-homologous genes in deep subseafloor sedimentary metagenomes.</title>
        <authorList>
            <person name="Kawai M."/>
            <person name="Futagami T."/>
            <person name="Toyoda A."/>
            <person name="Takaki Y."/>
            <person name="Nishi S."/>
            <person name="Hori S."/>
            <person name="Arai W."/>
            <person name="Tsubouchi T."/>
            <person name="Morono Y."/>
            <person name="Uchiyama I."/>
            <person name="Ito T."/>
            <person name="Fujiyama A."/>
            <person name="Inagaki F."/>
            <person name="Takami H."/>
        </authorList>
    </citation>
    <scope>NUCLEOTIDE SEQUENCE</scope>
    <source>
        <strain evidence="2">Expedition CK06-06</strain>
    </source>
</reference>